<dbReference type="AlphaFoldDB" id="A0AB39VVK2"/>
<organism evidence="1">
    <name type="scientific">Rouxiella sp. WC2420</name>
    <dbReference type="NCBI Taxonomy" id="3234145"/>
    <lineage>
        <taxon>Bacteria</taxon>
        <taxon>Pseudomonadati</taxon>
        <taxon>Pseudomonadota</taxon>
        <taxon>Gammaproteobacteria</taxon>
        <taxon>Enterobacterales</taxon>
        <taxon>Yersiniaceae</taxon>
        <taxon>Rouxiella</taxon>
    </lineage>
</organism>
<dbReference type="EMBL" id="CP165628">
    <property type="protein sequence ID" value="XDU73267.1"/>
    <property type="molecule type" value="Genomic_DNA"/>
</dbReference>
<reference evidence="1" key="1">
    <citation type="submission" date="2024-07" db="EMBL/GenBank/DDBJ databases">
        <authorList>
            <person name="Biller S.J."/>
        </authorList>
    </citation>
    <scope>NUCLEOTIDE SEQUENCE</scope>
    <source>
        <strain evidence="1">WC2420</strain>
    </source>
</reference>
<sequence>MKLTFTLPAELSVTQPASPSAATLEVNIDQLVIAGWAGRDPEAIMHHISELEALGVPRPSAVPLFYRVAANQLTQNKTVEVIGSASSGEAEVFIFTHQGELYVSLASDHTDRELESHSVALSKQLCVKPVATTAWRMSDVAEHWDQLILRAWIKEDGEYRLYQQGPLSTLREPGDLLSRYLNQGALPANGLGMTCGTVAAIGGIRPATEFRMELVDERLGRSISHAYQSLELPVVA</sequence>
<protein>
    <submittedName>
        <fullName evidence="1">DUF2848 domain-containing protein</fullName>
    </submittedName>
</protein>
<dbReference type="RefSeq" id="WP_369789762.1">
    <property type="nucleotide sequence ID" value="NZ_CP165628.1"/>
</dbReference>
<proteinExistence type="predicted"/>
<dbReference type="InterPro" id="IPR021269">
    <property type="entry name" value="DUF2848"/>
</dbReference>
<evidence type="ECO:0000313" key="1">
    <source>
        <dbReference type="EMBL" id="XDU73267.1"/>
    </source>
</evidence>
<accession>A0AB39VVK2</accession>
<name>A0AB39VVK2_9GAMM</name>
<gene>
    <name evidence="1" type="ORF">AB3G37_03900</name>
</gene>
<dbReference type="Pfam" id="PF11010">
    <property type="entry name" value="DUF2848"/>
    <property type="match status" value="1"/>
</dbReference>